<evidence type="ECO:0000256" key="3">
    <source>
        <dbReference type="ARBA" id="ARBA00023097"/>
    </source>
</evidence>
<organism evidence="7 8">
    <name type="scientific">Phyllobacterium sophorae</name>
    <dbReference type="NCBI Taxonomy" id="1520277"/>
    <lineage>
        <taxon>Bacteria</taxon>
        <taxon>Pseudomonadati</taxon>
        <taxon>Pseudomonadota</taxon>
        <taxon>Alphaproteobacteria</taxon>
        <taxon>Hyphomicrobiales</taxon>
        <taxon>Phyllobacteriaceae</taxon>
        <taxon>Phyllobacterium</taxon>
    </lineage>
</organism>
<dbReference type="Proteomes" id="UP000241764">
    <property type="component" value="Unassembled WGS sequence"/>
</dbReference>
<dbReference type="FunFam" id="3.40.309.10:FF:000012">
    <property type="entry name" value="Betaine aldehyde dehydrogenase"/>
    <property type="match status" value="1"/>
</dbReference>
<evidence type="ECO:0000259" key="6">
    <source>
        <dbReference type="Pfam" id="PF00171"/>
    </source>
</evidence>
<evidence type="ECO:0000256" key="5">
    <source>
        <dbReference type="RuleBase" id="RU003345"/>
    </source>
</evidence>
<evidence type="ECO:0000256" key="1">
    <source>
        <dbReference type="ARBA" id="ARBA00009986"/>
    </source>
</evidence>
<keyword evidence="3" id="KW-0558">Oxidation</keyword>
<gene>
    <name evidence="7" type="ORF">CU103_09480</name>
</gene>
<dbReference type="OrthoDB" id="9812625at2"/>
<feature type="active site" evidence="4">
    <location>
        <position position="251"/>
    </location>
</feature>
<reference evidence="8" key="1">
    <citation type="submission" date="2017-11" db="EMBL/GenBank/DDBJ databases">
        <authorList>
            <person name="Kuznetsova I."/>
            <person name="Sazanova A."/>
            <person name="Chirak E."/>
            <person name="Safronova V."/>
            <person name="Willems A."/>
        </authorList>
    </citation>
    <scope>NUCLEOTIDE SEQUENCE [LARGE SCALE GENOMIC DNA]</scope>
    <source>
        <strain evidence="8">CCBAU 03422</strain>
    </source>
</reference>
<keyword evidence="8" id="KW-1185">Reference proteome</keyword>
<dbReference type="Gene3D" id="3.40.309.10">
    <property type="entry name" value="Aldehyde Dehydrogenase, Chain A, domain 2"/>
    <property type="match status" value="1"/>
</dbReference>
<sequence>MAYVTTSNRMLINGALVHSSSGEFDESINPATEEVIGQSPRGTKEDVERAVAAAETAWPGWAATTPSERGARMRAFGEALRARSEEILKVEVADTGNTITPMRGDVGVAVESLGYYAGLIHELKGETMPATPDNLHLTLREPYGVVARIAPFNHPLMFAVARTAAALAAGNAVIVKPPETSPLSAMVLAEIASDMLPPGVFNILTGAGATVGDAIVRHPGIKRIAFIGSPSTGRAIQRAAAETAVKHVTLELGGKNPLIAFPDTDPDTIADAAVRGMNFTWQGQSCGSTSRLLLHEDIHDAVLERVVERVSKLKIGDPTDPATDMGPVNSRIQHEKVLSFFETAKSDGSRRMTGGGRPSGANFEKGFWVEPTVYAGVRPGMRLWQEEVFGPILSVGRWRTVDEAIELANSTEYGLTGAVWTNDIRNALSVARQIRSGHVWINGVSNHFLGVPFGGMKNSGVGREEGIEEMFSYTEAKTINIMLN</sequence>
<dbReference type="FunFam" id="3.40.605.10:FF:000007">
    <property type="entry name" value="NAD/NADP-dependent betaine aldehyde dehydrogenase"/>
    <property type="match status" value="1"/>
</dbReference>
<dbReference type="PANTHER" id="PTHR11699">
    <property type="entry name" value="ALDEHYDE DEHYDROGENASE-RELATED"/>
    <property type="match status" value="1"/>
</dbReference>
<protein>
    <submittedName>
        <fullName evidence="7">Aldehyde dehydrogenase</fullName>
    </submittedName>
</protein>
<keyword evidence="2 5" id="KW-0560">Oxidoreductase</keyword>
<dbReference type="EMBL" id="PGGM01000003">
    <property type="protein sequence ID" value="PSH65237.1"/>
    <property type="molecule type" value="Genomic_DNA"/>
</dbReference>
<dbReference type="InterPro" id="IPR016162">
    <property type="entry name" value="Ald_DH_N"/>
</dbReference>
<dbReference type="SUPFAM" id="SSF53720">
    <property type="entry name" value="ALDH-like"/>
    <property type="match status" value="1"/>
</dbReference>
<evidence type="ECO:0000256" key="4">
    <source>
        <dbReference type="PROSITE-ProRule" id="PRU10007"/>
    </source>
</evidence>
<dbReference type="GO" id="GO:0016620">
    <property type="term" value="F:oxidoreductase activity, acting on the aldehyde or oxo group of donors, NAD or NADP as acceptor"/>
    <property type="evidence" value="ECO:0007669"/>
    <property type="project" value="InterPro"/>
</dbReference>
<comment type="caution">
    <text evidence="7">The sequence shown here is derived from an EMBL/GenBank/DDBJ whole genome shotgun (WGS) entry which is preliminary data.</text>
</comment>
<dbReference type="Gene3D" id="3.40.605.10">
    <property type="entry name" value="Aldehyde Dehydrogenase, Chain A, domain 1"/>
    <property type="match status" value="1"/>
</dbReference>
<evidence type="ECO:0000313" key="8">
    <source>
        <dbReference type="Proteomes" id="UP000241764"/>
    </source>
</evidence>
<feature type="domain" description="Aldehyde dehydrogenase" evidence="6">
    <location>
        <begin position="19"/>
        <end position="479"/>
    </location>
</feature>
<dbReference type="InterPro" id="IPR015590">
    <property type="entry name" value="Aldehyde_DH_dom"/>
</dbReference>
<dbReference type="InterPro" id="IPR016161">
    <property type="entry name" value="Ald_DH/histidinol_DH"/>
</dbReference>
<dbReference type="InterPro" id="IPR016163">
    <property type="entry name" value="Ald_DH_C"/>
</dbReference>
<dbReference type="Pfam" id="PF00171">
    <property type="entry name" value="Aldedh"/>
    <property type="match status" value="1"/>
</dbReference>
<dbReference type="PROSITE" id="PS00687">
    <property type="entry name" value="ALDEHYDE_DEHYDR_GLU"/>
    <property type="match status" value="1"/>
</dbReference>
<dbReference type="AlphaFoldDB" id="A0A2P7BFI7"/>
<evidence type="ECO:0000313" key="7">
    <source>
        <dbReference type="EMBL" id="PSH65237.1"/>
    </source>
</evidence>
<evidence type="ECO:0000256" key="2">
    <source>
        <dbReference type="ARBA" id="ARBA00023002"/>
    </source>
</evidence>
<proteinExistence type="inferred from homology"/>
<name>A0A2P7BFI7_9HYPH</name>
<dbReference type="RefSeq" id="WP_106663652.1">
    <property type="nucleotide sequence ID" value="NZ_PGGM01000003.1"/>
</dbReference>
<comment type="similarity">
    <text evidence="1 5">Belongs to the aldehyde dehydrogenase family.</text>
</comment>
<dbReference type="InterPro" id="IPR029510">
    <property type="entry name" value="Ald_DH_CS_GLU"/>
</dbReference>
<accession>A0A2P7BFI7</accession>